<dbReference type="Gene3D" id="3.90.850.10">
    <property type="entry name" value="Fumarylacetoacetase-like, C-terminal domain"/>
    <property type="match status" value="1"/>
</dbReference>
<accession>A0A418WVT4</accession>
<dbReference type="AlphaFoldDB" id="A0A418WVT4"/>
<comment type="caution">
    <text evidence="1">The sequence shown here is derived from an EMBL/GenBank/DDBJ whole genome shotgun (WGS) entry which is preliminary data.</text>
</comment>
<dbReference type="InterPro" id="IPR036663">
    <property type="entry name" value="Fumarylacetoacetase_C_sf"/>
</dbReference>
<evidence type="ECO:0000313" key="1">
    <source>
        <dbReference type="EMBL" id="RJF96815.1"/>
    </source>
</evidence>
<dbReference type="GO" id="GO:0005737">
    <property type="term" value="C:cytoplasm"/>
    <property type="evidence" value="ECO:0007669"/>
    <property type="project" value="TreeGrafter"/>
</dbReference>
<dbReference type="PANTHER" id="PTHR30143">
    <property type="entry name" value="ACID HYDRATASE"/>
    <property type="match status" value="1"/>
</dbReference>
<dbReference type="Proteomes" id="UP000285190">
    <property type="component" value="Unassembled WGS sequence"/>
</dbReference>
<dbReference type="RefSeq" id="WP_119742952.1">
    <property type="nucleotide sequence ID" value="NZ_QYUN01000003.1"/>
</dbReference>
<dbReference type="OrthoDB" id="8689761at2"/>
<dbReference type="PANTHER" id="PTHR30143:SF0">
    <property type="entry name" value="2-KETO-4-PENTENOATE HYDRATASE"/>
    <property type="match status" value="1"/>
</dbReference>
<protein>
    <submittedName>
        <fullName evidence="1">Hydratase</fullName>
    </submittedName>
</protein>
<dbReference type="SUPFAM" id="SSF56529">
    <property type="entry name" value="FAH"/>
    <property type="match status" value="1"/>
</dbReference>
<keyword evidence="2" id="KW-1185">Reference proteome</keyword>
<gene>
    <name evidence="1" type="ORF">D3870_20750</name>
</gene>
<organism evidence="1 2">
    <name type="scientific">Noviherbaspirillum cavernae</name>
    <dbReference type="NCBI Taxonomy" id="2320862"/>
    <lineage>
        <taxon>Bacteria</taxon>
        <taxon>Pseudomonadati</taxon>
        <taxon>Pseudomonadota</taxon>
        <taxon>Betaproteobacteria</taxon>
        <taxon>Burkholderiales</taxon>
        <taxon>Oxalobacteraceae</taxon>
        <taxon>Noviherbaspirillum</taxon>
    </lineage>
</organism>
<proteinExistence type="predicted"/>
<name>A0A418WVT4_9BURK</name>
<reference evidence="1 2" key="1">
    <citation type="submission" date="2018-09" db="EMBL/GenBank/DDBJ databases">
        <authorList>
            <person name="Zhu H."/>
        </authorList>
    </citation>
    <scope>NUCLEOTIDE SEQUENCE [LARGE SCALE GENOMIC DNA]</scope>
    <source>
        <strain evidence="1 2">K2R10-39</strain>
    </source>
</reference>
<dbReference type="EMBL" id="QYUN01000003">
    <property type="protein sequence ID" value="RJF96815.1"/>
    <property type="molecule type" value="Genomic_DNA"/>
</dbReference>
<dbReference type="GO" id="GO:0008684">
    <property type="term" value="F:2-oxopent-4-enoate hydratase activity"/>
    <property type="evidence" value="ECO:0007669"/>
    <property type="project" value="TreeGrafter"/>
</dbReference>
<sequence>MSQNRSSVTAAASILAARRTSNEQGPRLPESCRPLDTDTALAIQAAVTAQLGERIGGWKCGMPVQGATVLAPIHAGTIHTASPCAALARTGQVRIEPELAFILGHDLPPRDAPYSTAEVDAAITRTHLALELIDSRYSNPGEADFAENLADGLLNQGLFIGPQVDGEKARMTGAMPISVTLESGEATQLDGRHPNAEPRAPLYWLVEFLRSKGQGLRAGQAVITGSYAGSFDVPAEQEITIRYGELGVLKVRFAPAAPPAPPAPTAPT</sequence>
<dbReference type="InterPro" id="IPR050772">
    <property type="entry name" value="Hydratase-Decarb/MhpD_sf"/>
</dbReference>
<evidence type="ECO:0000313" key="2">
    <source>
        <dbReference type="Proteomes" id="UP000285190"/>
    </source>
</evidence>